<evidence type="ECO:0000256" key="1">
    <source>
        <dbReference type="SAM" id="MobiDB-lite"/>
    </source>
</evidence>
<organism evidence="3 4">
    <name type="scientific">Bionectria ochroleuca</name>
    <name type="common">Gliocladium roseum</name>
    <dbReference type="NCBI Taxonomy" id="29856"/>
    <lineage>
        <taxon>Eukaryota</taxon>
        <taxon>Fungi</taxon>
        <taxon>Dikarya</taxon>
        <taxon>Ascomycota</taxon>
        <taxon>Pezizomycotina</taxon>
        <taxon>Sordariomycetes</taxon>
        <taxon>Hypocreomycetidae</taxon>
        <taxon>Hypocreales</taxon>
        <taxon>Bionectriaceae</taxon>
        <taxon>Clonostachys</taxon>
    </lineage>
</organism>
<feature type="domain" description="Helix-turn-helix" evidence="2">
    <location>
        <begin position="80"/>
        <end position="124"/>
    </location>
</feature>
<sequence>MGVVQPNPTFSPSSRAARKHGPPPPRPLEPNGPTAPLAPRFAPSTSNTTLSALDARRRLQKLAEAELDPMQRSGLQGRRFVDMRTLIDAIRMRDSGVPLAGIEERLGLEPGLLGKLSGPEVLSHVSGPK</sequence>
<accession>A0A8H7N7A0</accession>
<evidence type="ECO:0000313" key="4">
    <source>
        <dbReference type="Proteomes" id="UP000616885"/>
    </source>
</evidence>
<gene>
    <name evidence="3" type="ORF">IM811_014659</name>
</gene>
<protein>
    <recommendedName>
        <fullName evidence="2">Helix-turn-helix domain-containing protein</fullName>
    </recommendedName>
</protein>
<feature type="region of interest" description="Disordered" evidence="1">
    <location>
        <begin position="1"/>
        <end position="48"/>
    </location>
</feature>
<reference evidence="3" key="1">
    <citation type="submission" date="2020-10" db="EMBL/GenBank/DDBJ databases">
        <title>High-Quality Genome Resource of Clonostachys rosea strain S41 by Oxford Nanopore Long-Read Sequencing.</title>
        <authorList>
            <person name="Wang H."/>
        </authorList>
    </citation>
    <scope>NUCLEOTIDE SEQUENCE</scope>
    <source>
        <strain evidence="3">S41</strain>
    </source>
</reference>
<name>A0A8H7N7A0_BIOOC</name>
<feature type="compositionally biased region" description="Polar residues" evidence="1">
    <location>
        <begin position="1"/>
        <end position="14"/>
    </location>
</feature>
<dbReference type="EMBL" id="JADCTT010000006">
    <property type="protein sequence ID" value="KAF9750439.1"/>
    <property type="molecule type" value="Genomic_DNA"/>
</dbReference>
<evidence type="ECO:0000313" key="3">
    <source>
        <dbReference type="EMBL" id="KAF9750439.1"/>
    </source>
</evidence>
<dbReference type="InterPro" id="IPR054448">
    <property type="entry name" value="HTH_put_ascomycetes"/>
</dbReference>
<comment type="caution">
    <text evidence="3">The sequence shown here is derived from an EMBL/GenBank/DDBJ whole genome shotgun (WGS) entry which is preliminary data.</text>
</comment>
<proteinExistence type="predicted"/>
<dbReference type="Pfam" id="PF22943">
    <property type="entry name" value="HTH_68"/>
    <property type="match status" value="1"/>
</dbReference>
<evidence type="ECO:0000259" key="2">
    <source>
        <dbReference type="Pfam" id="PF22943"/>
    </source>
</evidence>
<dbReference type="Proteomes" id="UP000616885">
    <property type="component" value="Unassembled WGS sequence"/>
</dbReference>
<dbReference type="AlphaFoldDB" id="A0A8H7N7A0"/>